<dbReference type="EMBL" id="DSUH01000076">
    <property type="protein sequence ID" value="HGU31930.1"/>
    <property type="molecule type" value="Genomic_DNA"/>
</dbReference>
<comment type="caution">
    <text evidence="2">The sequence shown here is derived from an EMBL/GenBank/DDBJ whole genome shotgun (WGS) entry which is preliminary data.</text>
</comment>
<evidence type="ECO:0000313" key="2">
    <source>
        <dbReference type="EMBL" id="HGU31930.1"/>
    </source>
</evidence>
<gene>
    <name evidence="2" type="primary">amrB</name>
    <name evidence="2" type="ORF">ENS29_03625</name>
</gene>
<sequence>MKVDRRGWLAWNPGRPHRQRGAHAGAERIFTIRTLTGPCDGRWFVCHLAERVTTNRSLSNRTGGKTMQIRQAMLAGSWYPAVASRCRAEIAAFPVGSDPEDQSHVVGAIVPHAGWYYSGHVAWDAIRQIGPRKDVDLIVVFGMHLPGYAAPVVMTQGAWETPLGPLPVHEAVAKAVSERFSCVIETTERFSPDNTIEVQLPLIRHAFPNASIVGIGVPASPDAAAIGRFAAEQALRHASGVRILGSTDLTHYGPNYGFTDYGRAANAIEIVKREHDLPMIEAMLALDAERVLRLAAEKQNACCAGAVAAAIAAAKVLGAKKARLVRYATSYERHAADSFVGYAAVCFERES</sequence>
<dbReference type="Pfam" id="PF01875">
    <property type="entry name" value="Memo"/>
    <property type="match status" value="1"/>
</dbReference>
<dbReference type="CDD" id="cd07361">
    <property type="entry name" value="MEMO_like"/>
    <property type="match status" value="1"/>
</dbReference>
<dbReference type="Gene3D" id="3.40.830.10">
    <property type="entry name" value="LigB-like"/>
    <property type="match status" value="1"/>
</dbReference>
<dbReference type="InterPro" id="IPR002737">
    <property type="entry name" value="MEMO1_fam"/>
</dbReference>
<comment type="similarity">
    <text evidence="1">Belongs to the MEMO1 family.</text>
</comment>
<dbReference type="AlphaFoldDB" id="A0A7C4ML12"/>
<dbReference type="PANTHER" id="PTHR11060">
    <property type="entry name" value="PROTEIN MEMO1"/>
    <property type="match status" value="1"/>
</dbReference>
<dbReference type="PANTHER" id="PTHR11060:SF0">
    <property type="entry name" value="PROTEIN MEMO1"/>
    <property type="match status" value="1"/>
</dbReference>
<protein>
    <submittedName>
        <fullName evidence="2">AmmeMemoRadiSam system protein B</fullName>
    </submittedName>
</protein>
<accession>A0A7C4ML12</accession>
<dbReference type="NCBIfam" id="TIGR04336">
    <property type="entry name" value="AmmeMemoSam_B"/>
    <property type="match status" value="1"/>
</dbReference>
<organism evidence="2">
    <name type="scientific">Desulfatirhabdium butyrativorans</name>
    <dbReference type="NCBI Taxonomy" id="340467"/>
    <lineage>
        <taxon>Bacteria</taxon>
        <taxon>Pseudomonadati</taxon>
        <taxon>Thermodesulfobacteriota</taxon>
        <taxon>Desulfobacteria</taxon>
        <taxon>Desulfobacterales</taxon>
        <taxon>Desulfatirhabdiaceae</taxon>
        <taxon>Desulfatirhabdium</taxon>
    </lineage>
</organism>
<evidence type="ECO:0000256" key="1">
    <source>
        <dbReference type="ARBA" id="ARBA00006315"/>
    </source>
</evidence>
<proteinExistence type="inferred from homology"/>
<reference evidence="2" key="1">
    <citation type="journal article" date="2020" name="mSystems">
        <title>Genome- and Community-Level Interaction Insights into Carbon Utilization and Element Cycling Functions of Hydrothermarchaeota in Hydrothermal Sediment.</title>
        <authorList>
            <person name="Zhou Z."/>
            <person name="Liu Y."/>
            <person name="Xu W."/>
            <person name="Pan J."/>
            <person name="Luo Z.H."/>
            <person name="Li M."/>
        </authorList>
    </citation>
    <scope>NUCLEOTIDE SEQUENCE [LARGE SCALE GENOMIC DNA]</scope>
    <source>
        <strain evidence="2">SpSt-477</strain>
    </source>
</reference>
<name>A0A7C4ML12_9BACT</name>